<keyword evidence="3" id="KW-1185">Reference proteome</keyword>
<accession>A0ABV2V572</accession>
<sequence>MITAWSTRRARRARVPAGPLPRLLGLAVVLFAVVLLHGAIAESAGGHLVTSSVATATPPPEHPPAATDPHPAAPGTHLVVRAVAAPGGAHDERGDHGTGHPAEHCASAQPNQGPALAQPRGAASISRATAPERAPSAPHIGAARPSEPSCVTVRSLVVRQI</sequence>
<comment type="caution">
    <text evidence="2">The sequence shown here is derived from an EMBL/GenBank/DDBJ whole genome shotgun (WGS) entry which is preliminary data.</text>
</comment>
<dbReference type="RefSeq" id="WP_355401211.1">
    <property type="nucleotide sequence ID" value="NZ_JBEGHN010000034.1"/>
</dbReference>
<reference evidence="2 3" key="1">
    <citation type="submission" date="2024-06" db="EMBL/GenBank/DDBJ databases">
        <title>The Natural Products Discovery Center: Release of the First 8490 Sequenced Strains for Exploring Actinobacteria Biosynthetic Diversity.</title>
        <authorList>
            <person name="Kalkreuter E."/>
            <person name="Kautsar S.A."/>
            <person name="Yang D."/>
            <person name="Bader C.D."/>
            <person name="Teijaro C.N."/>
            <person name="Fluegel L."/>
            <person name="Davis C.M."/>
            <person name="Simpson J.R."/>
            <person name="Lauterbach L."/>
            <person name="Steele A.D."/>
            <person name="Gui C."/>
            <person name="Meng S."/>
            <person name="Li G."/>
            <person name="Viehrig K."/>
            <person name="Ye F."/>
            <person name="Su P."/>
            <person name="Kiefer A.F."/>
            <person name="Nichols A."/>
            <person name="Cepeda A.J."/>
            <person name="Yan W."/>
            <person name="Fan B."/>
            <person name="Jiang Y."/>
            <person name="Adhikari A."/>
            <person name="Zheng C.-J."/>
            <person name="Schuster L."/>
            <person name="Cowan T.M."/>
            <person name="Smanski M.J."/>
            <person name="Chevrette M.G."/>
            <person name="De Carvalho L.P.S."/>
            <person name="Shen B."/>
        </authorList>
    </citation>
    <scope>NUCLEOTIDE SEQUENCE [LARGE SCALE GENOMIC DNA]</scope>
    <source>
        <strain evidence="2 3">NPDC006434</strain>
    </source>
</reference>
<evidence type="ECO:0000313" key="2">
    <source>
        <dbReference type="EMBL" id="MET9848973.1"/>
    </source>
</evidence>
<evidence type="ECO:0000256" key="1">
    <source>
        <dbReference type="SAM" id="MobiDB-lite"/>
    </source>
</evidence>
<feature type="compositionally biased region" description="Low complexity" evidence="1">
    <location>
        <begin position="64"/>
        <end position="77"/>
    </location>
</feature>
<feature type="compositionally biased region" description="Basic and acidic residues" evidence="1">
    <location>
        <begin position="89"/>
        <end position="103"/>
    </location>
</feature>
<name>A0ABV2V572_9ACTN</name>
<dbReference type="Proteomes" id="UP001550210">
    <property type="component" value="Unassembled WGS sequence"/>
</dbReference>
<organism evidence="2 3">
    <name type="scientific">Streptomyces ossamyceticus</name>
    <dbReference type="NCBI Taxonomy" id="249581"/>
    <lineage>
        <taxon>Bacteria</taxon>
        <taxon>Bacillati</taxon>
        <taxon>Actinomycetota</taxon>
        <taxon>Actinomycetes</taxon>
        <taxon>Kitasatosporales</taxon>
        <taxon>Streptomycetaceae</taxon>
        <taxon>Streptomyces</taxon>
    </lineage>
</organism>
<protein>
    <recommendedName>
        <fullName evidence="4">Secreted protein</fullName>
    </recommendedName>
</protein>
<gene>
    <name evidence="2" type="ORF">ABZZ21_31405</name>
</gene>
<evidence type="ECO:0008006" key="4">
    <source>
        <dbReference type="Google" id="ProtNLM"/>
    </source>
</evidence>
<proteinExistence type="predicted"/>
<evidence type="ECO:0000313" key="3">
    <source>
        <dbReference type="Proteomes" id="UP001550210"/>
    </source>
</evidence>
<feature type="region of interest" description="Disordered" evidence="1">
    <location>
        <begin position="51"/>
        <end position="148"/>
    </location>
</feature>
<dbReference type="EMBL" id="JBEXPZ010000046">
    <property type="protein sequence ID" value="MET9848973.1"/>
    <property type="molecule type" value="Genomic_DNA"/>
</dbReference>